<dbReference type="Proteomes" id="UP000070544">
    <property type="component" value="Unassembled WGS sequence"/>
</dbReference>
<dbReference type="InterPro" id="IPR052988">
    <property type="entry name" value="Oryzine_lactonohydrolase"/>
</dbReference>
<feature type="domain" description="SMP-30/Gluconolactonase/LRE-like region" evidence="1">
    <location>
        <begin position="43"/>
        <end position="232"/>
    </location>
</feature>
<dbReference type="EMBL" id="KQ965785">
    <property type="protein sequence ID" value="KXS12753.1"/>
    <property type="molecule type" value="Genomic_DNA"/>
</dbReference>
<gene>
    <name evidence="2" type="ORF">M427DRAFT_157134</name>
</gene>
<accession>A0A139A8N7</accession>
<evidence type="ECO:0000313" key="3">
    <source>
        <dbReference type="Proteomes" id="UP000070544"/>
    </source>
</evidence>
<dbReference type="SUPFAM" id="SSF63829">
    <property type="entry name" value="Calcium-dependent phosphotriesterase"/>
    <property type="match status" value="1"/>
</dbReference>
<evidence type="ECO:0000313" key="2">
    <source>
        <dbReference type="EMBL" id="KXS12753.1"/>
    </source>
</evidence>
<sequence length="383" mass="41291">MTGPNLIINPAAQADPSLAHLLPSADAQSSVRFVKVAEGHTWVEGPSYLKHADAFVFSDIPKSEQWAVDRKTGHTRLARWGTGLTNGTFPSPRLSAIASESGAKLGRERKWDVILCCEHAGRRISAVTYEVVPDNQGGKRSDHIEAVEKKILVDNYQGLPFNSPNDVVELPDGSVLFTDPSYGCYPSTVEGHGFLPAQPETAVYRFHLSDPQGTLEKVITGMLMPNGLTFVAPSTLVVADSGGCLPAHLDPKILDMSRPHHLKAFTVPVAIQEVDTVEATLGTYSGKWGDISRTAKILMDALNGIPDGIRHDPLGRIYSSTFNGVDVYAPLCSSGAEPAHLFTLNFPTMTANFCFGGPDMDELCICNNHDVWLVKGLGIKGCA</sequence>
<proteinExistence type="predicted"/>
<dbReference type="AlphaFoldDB" id="A0A139A8N7"/>
<dbReference type="Pfam" id="PF08450">
    <property type="entry name" value="SGL"/>
    <property type="match status" value="1"/>
</dbReference>
<dbReference type="PANTHER" id="PTHR47064">
    <property type="entry name" value="PUTATIVE (AFU_ORTHOLOGUE AFUA_1G08990)-RELATED"/>
    <property type="match status" value="1"/>
</dbReference>
<protein>
    <submittedName>
        <fullName evidence="2">Calcium-dependent phosphotriesterase</fullName>
    </submittedName>
</protein>
<evidence type="ECO:0000259" key="1">
    <source>
        <dbReference type="Pfam" id="PF08450"/>
    </source>
</evidence>
<dbReference type="Gene3D" id="2.120.10.30">
    <property type="entry name" value="TolB, C-terminal domain"/>
    <property type="match status" value="1"/>
</dbReference>
<dbReference type="PANTHER" id="PTHR47064:SF2">
    <property type="entry name" value="SMP-30_GLUCONOLACTONASE_LRE-LIKE REGION DOMAIN-CONTAINING PROTEIN-RELATED"/>
    <property type="match status" value="1"/>
</dbReference>
<reference evidence="2 3" key="1">
    <citation type="journal article" date="2015" name="Genome Biol. Evol.">
        <title>Phylogenomic analyses indicate that early fungi evolved digesting cell walls of algal ancestors of land plants.</title>
        <authorList>
            <person name="Chang Y."/>
            <person name="Wang S."/>
            <person name="Sekimoto S."/>
            <person name="Aerts A.L."/>
            <person name="Choi C."/>
            <person name="Clum A."/>
            <person name="LaButti K.M."/>
            <person name="Lindquist E.A."/>
            <person name="Yee Ngan C."/>
            <person name="Ohm R.A."/>
            <person name="Salamov A.A."/>
            <person name="Grigoriev I.V."/>
            <person name="Spatafora J.W."/>
            <person name="Berbee M.L."/>
        </authorList>
    </citation>
    <scope>NUCLEOTIDE SEQUENCE [LARGE SCALE GENOMIC DNA]</scope>
    <source>
        <strain evidence="2 3">JEL478</strain>
    </source>
</reference>
<organism evidence="2 3">
    <name type="scientific">Gonapodya prolifera (strain JEL478)</name>
    <name type="common">Monoblepharis prolifera</name>
    <dbReference type="NCBI Taxonomy" id="1344416"/>
    <lineage>
        <taxon>Eukaryota</taxon>
        <taxon>Fungi</taxon>
        <taxon>Fungi incertae sedis</taxon>
        <taxon>Chytridiomycota</taxon>
        <taxon>Chytridiomycota incertae sedis</taxon>
        <taxon>Monoblepharidomycetes</taxon>
        <taxon>Monoblepharidales</taxon>
        <taxon>Gonapodyaceae</taxon>
        <taxon>Gonapodya</taxon>
    </lineage>
</organism>
<dbReference type="InterPro" id="IPR013658">
    <property type="entry name" value="SGL"/>
</dbReference>
<keyword evidence="3" id="KW-1185">Reference proteome</keyword>
<dbReference type="OrthoDB" id="423498at2759"/>
<dbReference type="InterPro" id="IPR011042">
    <property type="entry name" value="6-blade_b-propeller_TolB-like"/>
</dbReference>
<name>A0A139A8N7_GONPJ</name>